<dbReference type="SUPFAM" id="SSF75553">
    <property type="entry name" value="Smc hinge domain"/>
    <property type="match status" value="1"/>
</dbReference>
<accession>F2QRV0</accession>
<dbReference type="Gene3D" id="3.30.70.1620">
    <property type="match status" value="1"/>
</dbReference>
<dbReference type="Pfam" id="PF06470">
    <property type="entry name" value="SMC_hinge"/>
    <property type="match status" value="1"/>
</dbReference>
<dbReference type="PANTHER" id="PTHR18937">
    <property type="entry name" value="STRUCTURAL MAINTENANCE OF CHROMOSOMES SMC FAMILY MEMBER"/>
    <property type="match status" value="1"/>
</dbReference>
<evidence type="ECO:0000256" key="6">
    <source>
        <dbReference type="ARBA" id="ARBA00022840"/>
    </source>
</evidence>
<evidence type="ECO:0000256" key="8">
    <source>
        <dbReference type="ARBA" id="ARBA00023067"/>
    </source>
</evidence>
<dbReference type="Gene3D" id="1.20.1060.20">
    <property type="match status" value="1"/>
</dbReference>
<feature type="domain" description="SMC hinge" evidence="14">
    <location>
        <begin position="763"/>
        <end position="874"/>
    </location>
</feature>
<evidence type="ECO:0000256" key="11">
    <source>
        <dbReference type="PIRNR" id="PIRNR005719"/>
    </source>
</evidence>
<keyword evidence="16" id="KW-1185">Reference proteome</keyword>
<evidence type="ECO:0000256" key="13">
    <source>
        <dbReference type="SAM" id="MobiDB-lite"/>
    </source>
</evidence>
<feature type="coiled-coil region" evidence="12">
    <location>
        <begin position="642"/>
        <end position="746"/>
    </location>
</feature>
<evidence type="ECO:0000256" key="10">
    <source>
        <dbReference type="ARBA" id="ARBA00023306"/>
    </source>
</evidence>
<dbReference type="Proteomes" id="UP000006853">
    <property type="component" value="Chromosome 2"/>
</dbReference>
<evidence type="ECO:0000256" key="3">
    <source>
        <dbReference type="ARBA" id="ARBA00022618"/>
    </source>
</evidence>
<evidence type="ECO:0000256" key="2">
    <source>
        <dbReference type="ARBA" id="ARBA00006005"/>
    </source>
</evidence>
<dbReference type="Gene3D" id="3.40.50.300">
    <property type="entry name" value="P-loop containing nucleotide triphosphate hydrolases"/>
    <property type="match status" value="2"/>
</dbReference>
<evidence type="ECO:0000256" key="5">
    <source>
        <dbReference type="ARBA" id="ARBA00022776"/>
    </source>
</evidence>
<feature type="coiled-coil region" evidence="12">
    <location>
        <begin position="918"/>
        <end position="1033"/>
    </location>
</feature>
<feature type="coiled-coil region" evidence="12">
    <location>
        <begin position="410"/>
        <end position="451"/>
    </location>
</feature>
<comment type="subcellular location">
    <subcellularLocation>
        <location evidence="1 11">Nucleus</location>
    </subcellularLocation>
</comment>
<name>F2QRV0_KOMPC</name>
<organism evidence="15 16">
    <name type="scientific">Komagataella phaffii (strain ATCC 76273 / CBS 7435 / CECT 11047 / NRRL Y-11430 / Wegner 21-1)</name>
    <name type="common">Yeast</name>
    <name type="synonym">Pichia pastoris</name>
    <dbReference type="NCBI Taxonomy" id="981350"/>
    <lineage>
        <taxon>Eukaryota</taxon>
        <taxon>Fungi</taxon>
        <taxon>Dikarya</taxon>
        <taxon>Ascomycota</taxon>
        <taxon>Saccharomycotina</taxon>
        <taxon>Pichiomycetes</taxon>
        <taxon>Pichiales</taxon>
        <taxon>Pichiaceae</taxon>
        <taxon>Komagataella</taxon>
    </lineage>
</organism>
<feature type="coiled-coil region" evidence="12">
    <location>
        <begin position="589"/>
        <end position="616"/>
    </location>
</feature>
<dbReference type="PIRSF" id="PIRSF005719">
    <property type="entry name" value="SMC"/>
    <property type="match status" value="1"/>
</dbReference>
<dbReference type="InterPro" id="IPR024704">
    <property type="entry name" value="SMC"/>
</dbReference>
<dbReference type="InterPro" id="IPR027417">
    <property type="entry name" value="P-loop_NTPase"/>
</dbReference>
<dbReference type="SUPFAM" id="SSF52540">
    <property type="entry name" value="P-loop containing nucleoside triphosphate hydrolases"/>
    <property type="match status" value="1"/>
</dbReference>
<keyword evidence="4" id="KW-0547">Nucleotide-binding</keyword>
<keyword evidence="6" id="KW-0067">ATP-binding</keyword>
<gene>
    <name evidence="15" type="primary">SMC4</name>
    <name evidence="15" type="ordered locus">PP7435_Chr2-0438</name>
</gene>
<evidence type="ECO:0000256" key="4">
    <source>
        <dbReference type="ARBA" id="ARBA00022741"/>
    </source>
</evidence>
<dbReference type="PANTHER" id="PTHR18937:SF172">
    <property type="entry name" value="STRUCTURAL MAINTENANCE OF CHROMOSOMES PROTEIN"/>
    <property type="match status" value="1"/>
</dbReference>
<evidence type="ECO:0000313" key="15">
    <source>
        <dbReference type="EMBL" id="CCA38128.1"/>
    </source>
</evidence>
<dbReference type="InterPro" id="IPR036277">
    <property type="entry name" value="SMC_hinge_sf"/>
</dbReference>
<evidence type="ECO:0000256" key="9">
    <source>
        <dbReference type="ARBA" id="ARBA00023242"/>
    </source>
</evidence>
<evidence type="ECO:0000256" key="1">
    <source>
        <dbReference type="ARBA" id="ARBA00004123"/>
    </source>
</evidence>
<feature type="compositionally biased region" description="Basic and acidic residues" evidence="13">
    <location>
        <begin position="127"/>
        <end position="155"/>
    </location>
</feature>
<keyword evidence="10" id="KW-0131">Cell cycle</keyword>
<dbReference type="GO" id="GO:0005524">
    <property type="term" value="F:ATP binding"/>
    <property type="evidence" value="ECO:0007669"/>
    <property type="project" value="UniProtKB-KW"/>
</dbReference>
<evidence type="ECO:0000313" key="16">
    <source>
        <dbReference type="Proteomes" id="UP000006853"/>
    </source>
</evidence>
<reference key="2">
    <citation type="submission" date="2011-04" db="EMBL/GenBank/DDBJ databases">
        <title>High-quality genome sequence of Pichia pastoris CBS 7435.</title>
        <authorList>
            <person name="Kueberl A."/>
            <person name="Schneider J."/>
            <person name="Thallinger G.G."/>
            <person name="Anderl I."/>
            <person name="Wibberg D."/>
            <person name="Hajek T."/>
            <person name="Jaenicke S."/>
            <person name="Brinkrolf K."/>
            <person name="Goesmann A."/>
            <person name="Szczepanowski R."/>
            <person name="Puehler A."/>
            <person name="Schwab H."/>
            <person name="Glieder A."/>
            <person name="Pichler H."/>
        </authorList>
    </citation>
    <scope>NUCLEOTIDE SEQUENCE</scope>
    <source>
        <strain>CBS 7435</strain>
    </source>
</reference>
<feature type="region of interest" description="Disordered" evidence="13">
    <location>
        <begin position="117"/>
        <end position="186"/>
    </location>
</feature>
<keyword evidence="5" id="KW-0498">Mitosis</keyword>
<proteinExistence type="inferred from homology"/>
<evidence type="ECO:0000259" key="14">
    <source>
        <dbReference type="SMART" id="SM00968"/>
    </source>
</evidence>
<dbReference type="InterPro" id="IPR003395">
    <property type="entry name" value="RecF/RecN/SMC_N"/>
</dbReference>
<keyword evidence="9 11" id="KW-0539">Nucleus</keyword>
<keyword evidence="8" id="KW-0226">DNA condensation</keyword>
<dbReference type="GO" id="GO:0005634">
    <property type="term" value="C:nucleus"/>
    <property type="evidence" value="ECO:0007669"/>
    <property type="project" value="UniProtKB-SubCell"/>
</dbReference>
<evidence type="ECO:0000256" key="12">
    <source>
        <dbReference type="SAM" id="Coils"/>
    </source>
</evidence>
<dbReference type="GO" id="GO:0051301">
    <property type="term" value="P:cell division"/>
    <property type="evidence" value="ECO:0007669"/>
    <property type="project" value="UniProtKB-KW"/>
</dbReference>
<reference evidence="15 16" key="1">
    <citation type="journal article" date="2011" name="J. Biotechnol.">
        <title>High-quality genome sequence of Pichia pastoris CBS7435.</title>
        <authorList>
            <person name="Kuberl A."/>
            <person name="Schneider J."/>
            <person name="Thallinger G.G."/>
            <person name="Anderl I."/>
            <person name="Wibberg D."/>
            <person name="Hajek T."/>
            <person name="Jaenicke S."/>
            <person name="Brinkrolf K."/>
            <person name="Goesmann A."/>
            <person name="Szczepanowski R."/>
            <person name="Puhler A."/>
            <person name="Schwab H."/>
            <person name="Glieder A."/>
            <person name="Pichler H."/>
        </authorList>
    </citation>
    <scope>NUCLEOTIDE SEQUENCE [LARGE SCALE GENOMIC DNA]</scope>
    <source>
        <strain evidence="16">ATCC 76273 / CBS 7435 / CECT 11047 / NRRL Y-11430 / Wegner 21-1</strain>
    </source>
</reference>
<protein>
    <recommendedName>
        <fullName evidence="11">Structural maintenance of chromosomes protein</fullName>
    </recommendedName>
</protein>
<keyword evidence="7 12" id="KW-0175">Coiled coil</keyword>
<dbReference type="GO" id="GO:0007076">
    <property type="term" value="P:mitotic chromosome condensation"/>
    <property type="evidence" value="ECO:0007669"/>
    <property type="project" value="TreeGrafter"/>
</dbReference>
<dbReference type="HOGENOM" id="CLU_001042_4_1_1"/>
<comment type="similarity">
    <text evidence="2">Belongs to the SMC family. SMC4 subfamily.</text>
</comment>
<dbReference type="InterPro" id="IPR010935">
    <property type="entry name" value="SMC_hinge"/>
</dbReference>
<feature type="coiled-coil region" evidence="12">
    <location>
        <begin position="484"/>
        <end position="546"/>
    </location>
</feature>
<dbReference type="EMBL" id="FR839629">
    <property type="protein sequence ID" value="CCA38128.1"/>
    <property type="molecule type" value="Genomic_DNA"/>
</dbReference>
<dbReference type="FunFam" id="3.40.50.300:FF:000585">
    <property type="entry name" value="Structural maintenance of chromosomes 4"/>
    <property type="match status" value="1"/>
</dbReference>
<keyword evidence="3" id="KW-0132">Cell division</keyword>
<sequence length="1441" mass="165088">MPMTPNGRKRRRLITTENDSVAEFELHYFDKENNNGNKEDMRSRLMKTKIKVPLSTTLENAHMLHNNAHRIGSGLFERFRQAEILNEDGNIKGIEEPVLPRGTEYTYDDHCPMKYQEKGEEQEEEEEKGREKGENKEKGEEGGKRKENEGKRDAKNMQASSGLPVLPRSEDDQGEPRLGFSNDVDQDFDIGVNERNAILELPQSPSAELVQPLSGELPALEYSEKKGSTPRLVIDKLVLTNFKSYAGKQTIGPFNPSFSAIVGPNGSGKSNVIDALLFVFGFRATKMRQSKIKELIHNSEEFPNLDSCSVDVLFHNVNDESDGSCSSLKNSELTVSRQAFRNNSSKYFINGKESSYSSVTELLKSKDIDLTHKRFLILQGEVESIAQMKPKAEKENDDGLLEYLEDIIGTTNYKLEIEKLMKLIEDLNEICIQKEERFELVERDKKALESKKEACFEFLRKEKLLVSKKNTMFQAVVMSDGRKINELQTVVDELNESLELERSQNQTVMNEIQDLETESKKLVRHADDLNQQRIALTKREKQIQKETVSVHEKLIHLEKTKQKSEDIIVSNKSQQKHHTDLICDLELLMSENDRRLKELTNSLMNKKDEVQAIKVSLADKTKDCNIQLEILANKLEPFKIRNDAKEKEIKVVESKIEILKKSKLAALEEISDSQKHIQDLETKYAELLASLQEKNEKLREISLELVQGEAQVNKYDEALKKIKTSLNEKQNLYLEAKSTLNEQSSENTVLCKLMNLRKQGILKGFHGRLGDLGEIDSKYDIAISTAATLNDLVVEDVETAQLAIEYLRKHKLGFARFIVLNKLKSNMKSIDTPYNVPRLFDLIRAKDSRFLPAFYSVLRDTLVVSSIEQANNIFASKRSRIITLKGELVEMSGTLTGGGRHIRSGGMKVSKSVSYDEVRQLEAEYLTKEQAYKKAEEHFLKMQNLLSDFRQKLPSLEGEIKELKVETEIVKNELQNVQQNHENLVRRSNITVPKVEMEILAEGHTRETLLDEFKNLKSMSASLENQIKEIESRILEIGGLELQQKHSQVESIIEQIEAIHEQNSSSKLKTKRLENENSRFDKSVRQHTEMIQKCKLEIMDVNKSAGSSKELLNLLRNDIDELNTLSNDNSTKLEQIEIDLEHRRNKVTKFRSTEVELQNSIEKHGSIIKATKRRVEELRKTHSCIKLRDVSELLSWMEPGETKDDLIQDEAILKELSPEELKNVDLDQVRHDLHALEEFMVSSKVDVEVLLDYAKRYRESQDRKADLNSSVLKRDSLKIKCEELKIKRLDEFMLGFNTISITLKEMYQLITMGGNAELELVDSLDPFSEGILFSVMPPKKSWKNISNLSGGEKTLSSLALVFALHRYKPTPLYVMDEIDAALDFRNVSIVANYIKERTKNAQFIVISLRNNMFELSKQLVGIYKVNNMTRSISLQNIDIVH</sequence>
<dbReference type="SMART" id="SM00968">
    <property type="entry name" value="SMC_hinge"/>
    <property type="match status" value="1"/>
</dbReference>
<evidence type="ECO:0000256" key="7">
    <source>
        <dbReference type="ARBA" id="ARBA00023054"/>
    </source>
</evidence>
<dbReference type="GO" id="GO:0000796">
    <property type="term" value="C:condensin complex"/>
    <property type="evidence" value="ECO:0007669"/>
    <property type="project" value="TreeGrafter"/>
</dbReference>
<reference evidence="15 16" key="3">
    <citation type="journal article" date="2016" name="FEMS Yeast Res.">
        <title>Curation of the genome annotation of Pichia pastoris (Komagataella phaffii) CBS7435 from gene level to protein function.</title>
        <authorList>
            <person name="Valli M."/>
            <person name="Tatto N.E."/>
            <person name="Peymann A."/>
            <person name="Gruber C."/>
            <person name="Landes N."/>
            <person name="Ekker H."/>
            <person name="Thallinger G.G."/>
            <person name="Mattanovich D."/>
            <person name="Gasser B."/>
            <person name="Graf A.B."/>
        </authorList>
    </citation>
    <scope>GENOME REANNOTATION</scope>
    <source>
        <strain evidence="15 16">ATCC 76273 / CBS 7435 / CECT 11047 / NRRL Y-11430 / Wegner 21-1</strain>
    </source>
</reference>
<dbReference type="FunFam" id="3.40.50.300:FF:000481">
    <property type="entry name" value="Structural maintenance of chromosomes 4"/>
    <property type="match status" value="1"/>
</dbReference>
<dbReference type="Pfam" id="PF02463">
    <property type="entry name" value="SMC_N"/>
    <property type="match status" value="1"/>
</dbReference>